<dbReference type="EMBL" id="BONG01000093">
    <property type="protein sequence ID" value="GIF94372.1"/>
    <property type="molecule type" value="Genomic_DNA"/>
</dbReference>
<evidence type="ECO:0000313" key="3">
    <source>
        <dbReference type="Proteomes" id="UP000619293"/>
    </source>
</evidence>
<feature type="transmembrane region" description="Helical" evidence="1">
    <location>
        <begin position="63"/>
        <end position="82"/>
    </location>
</feature>
<feature type="transmembrane region" description="Helical" evidence="1">
    <location>
        <begin position="7"/>
        <end position="23"/>
    </location>
</feature>
<keyword evidence="1" id="KW-0472">Membrane</keyword>
<feature type="transmembrane region" description="Helical" evidence="1">
    <location>
        <begin position="35"/>
        <end position="56"/>
    </location>
</feature>
<keyword evidence="3" id="KW-1185">Reference proteome</keyword>
<accession>A0A8J3K7M3</accession>
<dbReference type="Proteomes" id="UP000619293">
    <property type="component" value="Unassembled WGS sequence"/>
</dbReference>
<gene>
    <name evidence="2" type="ORF">Cch02nite_78160</name>
</gene>
<keyword evidence="1" id="KW-0812">Transmembrane</keyword>
<protein>
    <recommendedName>
        <fullName evidence="4">DUF4383 domain-containing protein</fullName>
    </recommendedName>
</protein>
<comment type="caution">
    <text evidence="2">The sequence shown here is derived from an EMBL/GenBank/DDBJ whole genome shotgun (WGS) entry which is preliminary data.</text>
</comment>
<keyword evidence="1" id="KW-1133">Transmembrane helix</keyword>
<organism evidence="2 3">
    <name type="scientific">Catellatospora chokoriensis</name>
    <dbReference type="NCBI Taxonomy" id="310353"/>
    <lineage>
        <taxon>Bacteria</taxon>
        <taxon>Bacillati</taxon>
        <taxon>Actinomycetota</taxon>
        <taxon>Actinomycetes</taxon>
        <taxon>Micromonosporales</taxon>
        <taxon>Micromonosporaceae</taxon>
        <taxon>Catellatospora</taxon>
    </lineage>
</organism>
<name>A0A8J3K7M3_9ACTN</name>
<dbReference type="AlphaFoldDB" id="A0A8J3K7M3"/>
<reference evidence="2 3" key="1">
    <citation type="submission" date="2021-01" db="EMBL/GenBank/DDBJ databases">
        <title>Whole genome shotgun sequence of Catellatospora chokoriensis NBRC 107358.</title>
        <authorList>
            <person name="Komaki H."/>
            <person name="Tamura T."/>
        </authorList>
    </citation>
    <scope>NUCLEOTIDE SEQUENCE [LARGE SCALE GENOMIC DNA]</scope>
    <source>
        <strain evidence="2 3">NBRC 107358</strain>
    </source>
</reference>
<evidence type="ECO:0000256" key="1">
    <source>
        <dbReference type="SAM" id="Phobius"/>
    </source>
</evidence>
<evidence type="ECO:0008006" key="4">
    <source>
        <dbReference type="Google" id="ProtNLM"/>
    </source>
</evidence>
<sequence>MLTRRCCRIAAVVFFLFTAYPLVVKLAEHRLAHDWAHVVLHLLSMLVAVYAGWLAATELPARLFTWAVGVGYTLLGTVGWFIDGLLLTTPVAIPLAPVDNVFHLALGLAALAVLARDRHIRTTAATSGRTG</sequence>
<dbReference type="RefSeq" id="WP_191839066.1">
    <property type="nucleotide sequence ID" value="NZ_BAAALB010000006.1"/>
</dbReference>
<feature type="transmembrane region" description="Helical" evidence="1">
    <location>
        <begin position="94"/>
        <end position="115"/>
    </location>
</feature>
<proteinExistence type="predicted"/>
<evidence type="ECO:0000313" key="2">
    <source>
        <dbReference type="EMBL" id="GIF94372.1"/>
    </source>
</evidence>